<comment type="caution">
    <text evidence="1">The sequence shown here is derived from an EMBL/GenBank/DDBJ whole genome shotgun (WGS) entry which is preliminary data.</text>
</comment>
<dbReference type="RefSeq" id="WP_283368193.1">
    <property type="nucleotide sequence ID" value="NZ_JASHID010000001.1"/>
</dbReference>
<dbReference type="PANTHER" id="PTHR36848:SF2">
    <property type="entry name" value="SECRETED PROTEIN"/>
    <property type="match status" value="1"/>
</dbReference>
<name>A0ABT6YGX0_9BACT</name>
<dbReference type="SUPFAM" id="SSF49785">
    <property type="entry name" value="Galactose-binding domain-like"/>
    <property type="match status" value="1"/>
</dbReference>
<dbReference type="InterPro" id="IPR053161">
    <property type="entry name" value="Ulvan_degrading_GH"/>
</dbReference>
<dbReference type="GO" id="GO:0016787">
    <property type="term" value="F:hydrolase activity"/>
    <property type="evidence" value="ECO:0007669"/>
    <property type="project" value="UniProtKB-KW"/>
</dbReference>
<sequence length="861" mass="97827">MKIISFTKSEHLRFGNFLMKCLPLFFLLIGTFTTNAQKYNTHKPWAYWWWMGSAVDEAGIRKNLQDYAQAGFGGLHIIPIYGVKGNDANNLDFLSPKWNQMLAFTVKEARNLGLGIDMTMGTGWPFGGKHVSEKDAAKAFEIVSENGKTSVKVLPTKQKVKRAAPGGEGFVLDHFNKEALDNYMKPFQTLFQSPEYGVRALYNDSYEVYGANWTTDFLEEFQKRRGYDLTPYLNILAKTETKDLLEKRIFGDYNATIADLCREEFTKTWAEGVRKMGKISRNEAHGSPGNMLDLYALSDVPETEYFGTKYFDIPYFRRDPKFEETRYGVPDPLVIKFASSAANTENKKFVGSETATWLADHFKVSLSQVKPIIDESLTSGINHIFYHGVPYSPPQEAYPGWLFYASTNFNQQSHFWNELHFLNEYIARCQALLQESKAQNDVLLYFPIHDIWHDAGGKEHVHLLSVHANAQELLFNNSFGQVAKLLQSKGFNFDYVSDIQLTQLKYTDGKLQSHGGLTYKTIVIPKTMYLPAETLKALQKLQKQGAPILFVDQLPANTAGFKNWESNETLLADFNKNLKATDISALSSSLAKLGITSEEMASKGISFIKKQNAKGSIYFISNFSQQFQEGNLLLGAKGEAVEIYDPLHQTKQYIPFSRKGAYTEIKLALLAGESRFVQFFDKKPAQNITKNTTSQPTHKVDIKGTWNIEFLEGQPFLPKSYQTDKLDSWTSVGDSTNQYFTGTAKYSIDFDWKSVKENVIYLNLGNVRESAKVTLNGQNLGTLWCLPFQVAIPSKLLKEKNHLEIEVKNLSANRMRYIDKQSHNWKKFKDINIVDIQYKSLEPSTWEPEPSGLLGSVQILY</sequence>
<evidence type="ECO:0000313" key="2">
    <source>
        <dbReference type="Proteomes" id="UP001236569"/>
    </source>
</evidence>
<dbReference type="InterPro" id="IPR008979">
    <property type="entry name" value="Galactose-bd-like_sf"/>
</dbReference>
<keyword evidence="1" id="KW-0378">Hydrolase</keyword>
<dbReference type="Gene3D" id="2.60.120.260">
    <property type="entry name" value="Galactose-binding domain-like"/>
    <property type="match status" value="1"/>
</dbReference>
<gene>
    <name evidence="1" type="ORF">QM480_00745</name>
</gene>
<dbReference type="EMBL" id="JASHID010000001">
    <property type="protein sequence ID" value="MDI9862832.1"/>
    <property type="molecule type" value="Genomic_DNA"/>
</dbReference>
<keyword evidence="2" id="KW-1185">Reference proteome</keyword>
<evidence type="ECO:0000313" key="1">
    <source>
        <dbReference type="EMBL" id="MDI9862832.1"/>
    </source>
</evidence>
<accession>A0ABT6YGX0</accession>
<dbReference type="PANTHER" id="PTHR36848">
    <property type="entry name" value="DNA-BINDING PROTEIN (PUTATIVE SECRETED PROTEIN)-RELATED"/>
    <property type="match status" value="1"/>
</dbReference>
<reference evidence="1 2" key="1">
    <citation type="submission" date="2023-05" db="EMBL/GenBank/DDBJ databases">
        <title>Novel species of genus Flectobacillus isolated from stream in China.</title>
        <authorList>
            <person name="Lu H."/>
        </authorList>
    </citation>
    <scope>NUCLEOTIDE SEQUENCE [LARGE SCALE GENOMIC DNA]</scope>
    <source>
        <strain evidence="1 2">DC10W</strain>
    </source>
</reference>
<protein>
    <submittedName>
        <fullName evidence="1">Glycosyl hydrolase</fullName>
    </submittedName>
</protein>
<dbReference type="Pfam" id="PF17132">
    <property type="entry name" value="Glyco_hydro_106"/>
    <property type="match status" value="3"/>
</dbReference>
<proteinExistence type="predicted"/>
<dbReference type="NCBIfam" id="NF045579">
    <property type="entry name" value="rhamnoside_JR"/>
    <property type="match status" value="1"/>
</dbReference>
<dbReference type="Proteomes" id="UP001236569">
    <property type="component" value="Unassembled WGS sequence"/>
</dbReference>
<organism evidence="1 2">
    <name type="scientific">Flectobacillus longus</name>
    <dbReference type="NCBI Taxonomy" id="2984207"/>
    <lineage>
        <taxon>Bacteria</taxon>
        <taxon>Pseudomonadati</taxon>
        <taxon>Bacteroidota</taxon>
        <taxon>Cytophagia</taxon>
        <taxon>Cytophagales</taxon>
        <taxon>Flectobacillaceae</taxon>
        <taxon>Flectobacillus</taxon>
    </lineage>
</organism>